<accession>A0ABX5LUV7</accession>
<dbReference type="EMBL" id="LAPT01000076">
    <property type="protein sequence ID" value="PXF30457.1"/>
    <property type="molecule type" value="Genomic_DNA"/>
</dbReference>
<evidence type="ECO:0008006" key="3">
    <source>
        <dbReference type="Google" id="ProtNLM"/>
    </source>
</evidence>
<evidence type="ECO:0000313" key="1">
    <source>
        <dbReference type="EMBL" id="PXF30457.1"/>
    </source>
</evidence>
<dbReference type="Pfam" id="PF11358">
    <property type="entry name" value="DUF3158"/>
    <property type="match status" value="1"/>
</dbReference>
<dbReference type="InterPro" id="IPR021502">
    <property type="entry name" value="DUF3158"/>
</dbReference>
<organism evidence="1 2">
    <name type="scientific">Pokkaliibacter plantistimulans</name>
    <dbReference type="NCBI Taxonomy" id="1635171"/>
    <lineage>
        <taxon>Bacteria</taxon>
        <taxon>Pseudomonadati</taxon>
        <taxon>Pseudomonadota</taxon>
        <taxon>Gammaproteobacteria</taxon>
        <taxon>Oceanospirillales</taxon>
        <taxon>Balneatrichaceae</taxon>
        <taxon>Pokkaliibacter</taxon>
    </lineage>
</organism>
<sequence length="149" mass="16617">MLSQAANVPSLKGLFPFKGKGRIALLGVQAEESREGLLVLGRHIVRQSEELNYVWQLGAILRLQRAGSGASFLRWRLPDHQAGVSGVPLWESVMQKQIDVSVRQSLLAMEQDRVAFNLQMSICSTLIRQSADGLTKMESAEKVWSEERV</sequence>
<protein>
    <recommendedName>
        <fullName evidence="3">DUF3158 family protein</fullName>
    </recommendedName>
</protein>
<evidence type="ECO:0000313" key="2">
    <source>
        <dbReference type="Proteomes" id="UP000248090"/>
    </source>
</evidence>
<name>A0ABX5LUV7_9GAMM</name>
<gene>
    <name evidence="1" type="ORF">WH50_15425</name>
</gene>
<dbReference type="Proteomes" id="UP000248090">
    <property type="component" value="Unassembled WGS sequence"/>
</dbReference>
<reference evidence="1 2" key="1">
    <citation type="submission" date="2015-03" db="EMBL/GenBank/DDBJ databases">
        <authorList>
            <person name="Krishnan R."/>
            <person name="Midha S."/>
            <person name="Patil P.B."/>
            <person name="Rameshkumar N."/>
        </authorList>
    </citation>
    <scope>NUCLEOTIDE SEQUENCE [LARGE SCALE GENOMIC DNA]</scope>
    <source>
        <strain evidence="1 2">L1E11</strain>
    </source>
</reference>
<keyword evidence="2" id="KW-1185">Reference proteome</keyword>
<proteinExistence type="predicted"/>
<comment type="caution">
    <text evidence="1">The sequence shown here is derived from an EMBL/GenBank/DDBJ whole genome shotgun (WGS) entry which is preliminary data.</text>
</comment>